<proteinExistence type="predicted"/>
<organism evidence="2 3">
    <name type="scientific">Cinchona calisaya</name>
    <dbReference type="NCBI Taxonomy" id="153742"/>
    <lineage>
        <taxon>Eukaryota</taxon>
        <taxon>Viridiplantae</taxon>
        <taxon>Streptophyta</taxon>
        <taxon>Embryophyta</taxon>
        <taxon>Tracheophyta</taxon>
        <taxon>Spermatophyta</taxon>
        <taxon>Magnoliopsida</taxon>
        <taxon>eudicotyledons</taxon>
        <taxon>Gunneridae</taxon>
        <taxon>Pentapetalae</taxon>
        <taxon>asterids</taxon>
        <taxon>lamiids</taxon>
        <taxon>Gentianales</taxon>
        <taxon>Rubiaceae</taxon>
        <taxon>Cinchonoideae</taxon>
        <taxon>Cinchoneae</taxon>
        <taxon>Cinchona</taxon>
    </lineage>
</organism>
<keyword evidence="3" id="KW-1185">Reference proteome</keyword>
<dbReference type="EMBL" id="JBJUIK010000008">
    <property type="protein sequence ID" value="KAL3520483.1"/>
    <property type="molecule type" value="Genomic_DNA"/>
</dbReference>
<dbReference type="Proteomes" id="UP001630127">
    <property type="component" value="Unassembled WGS sequence"/>
</dbReference>
<reference evidence="2 3" key="1">
    <citation type="submission" date="2024-11" db="EMBL/GenBank/DDBJ databases">
        <title>A near-complete genome assembly of Cinchona calisaya.</title>
        <authorList>
            <person name="Lian D.C."/>
            <person name="Zhao X.W."/>
            <person name="Wei L."/>
        </authorList>
    </citation>
    <scope>NUCLEOTIDE SEQUENCE [LARGE SCALE GENOMIC DNA]</scope>
    <source>
        <tissue evidence="2">Nenye</tissue>
    </source>
</reference>
<feature type="compositionally biased region" description="Basic and acidic residues" evidence="1">
    <location>
        <begin position="81"/>
        <end position="90"/>
    </location>
</feature>
<protein>
    <submittedName>
        <fullName evidence="2">Uncharacterized protein</fullName>
    </submittedName>
</protein>
<evidence type="ECO:0000313" key="3">
    <source>
        <dbReference type="Proteomes" id="UP001630127"/>
    </source>
</evidence>
<dbReference type="AlphaFoldDB" id="A0ABD2ZMH3"/>
<feature type="region of interest" description="Disordered" evidence="1">
    <location>
        <begin position="61"/>
        <end position="90"/>
    </location>
</feature>
<gene>
    <name evidence="2" type="ORF">ACH5RR_018632</name>
</gene>
<comment type="caution">
    <text evidence="2">The sequence shown here is derived from an EMBL/GenBank/DDBJ whole genome shotgun (WGS) entry which is preliminary data.</text>
</comment>
<accession>A0ABD2ZMH3</accession>
<evidence type="ECO:0000256" key="1">
    <source>
        <dbReference type="SAM" id="MobiDB-lite"/>
    </source>
</evidence>
<feature type="compositionally biased region" description="Basic and acidic residues" evidence="1">
    <location>
        <begin position="66"/>
        <end position="75"/>
    </location>
</feature>
<name>A0ABD2ZMH3_9GENT</name>
<evidence type="ECO:0000313" key="2">
    <source>
        <dbReference type="EMBL" id="KAL3520483.1"/>
    </source>
</evidence>
<sequence length="90" mass="10029">MVKSSLLRMNKNMEGQFEETNKKLESLISNVDGGFNALVSILCQEKCEDSAIVDKVTPLLSNQQSRNKDEMDYGDVKQGLRPKEHGILGS</sequence>